<proteinExistence type="predicted"/>
<dbReference type="EMBL" id="CP066775">
    <property type="protein sequence ID" value="QQL51243.1"/>
    <property type="molecule type" value="Genomic_DNA"/>
</dbReference>
<name>A0A6I4I102_9SPHI</name>
<dbReference type="KEGG" id="mgik:GO620_007285"/>
<sequence length="112" mass="12982">MNPFPVVIAQELHLLILPDSIGHADGHPVLTYSYSIFEKTDDLYGDNIFDKESRLHLKDNDDPNYRGVILFEQPGKLFTYEPALHKSLDSDEVEELIEHITEYRDHAAMWLL</sequence>
<protein>
    <submittedName>
        <fullName evidence="1">Uncharacterized protein</fullName>
    </submittedName>
</protein>
<dbReference type="AlphaFoldDB" id="A0A6I4I102"/>
<organism evidence="1 2">
    <name type="scientific">Mucilaginibacter ginkgonis</name>
    <dbReference type="NCBI Taxonomy" id="2682091"/>
    <lineage>
        <taxon>Bacteria</taxon>
        <taxon>Pseudomonadati</taxon>
        <taxon>Bacteroidota</taxon>
        <taxon>Sphingobacteriia</taxon>
        <taxon>Sphingobacteriales</taxon>
        <taxon>Sphingobacteriaceae</taxon>
        <taxon>Mucilaginibacter</taxon>
    </lineage>
</organism>
<dbReference type="Proteomes" id="UP000429232">
    <property type="component" value="Chromosome"/>
</dbReference>
<gene>
    <name evidence="1" type="ORF">GO620_007285</name>
</gene>
<reference evidence="1 2" key="1">
    <citation type="submission" date="2020-12" db="EMBL/GenBank/DDBJ databases">
        <title>HMF7856_wgs.fasta genome submission.</title>
        <authorList>
            <person name="Kang H."/>
            <person name="Kim H."/>
            <person name="Joh K."/>
        </authorList>
    </citation>
    <scope>NUCLEOTIDE SEQUENCE [LARGE SCALE GENOMIC DNA]</scope>
    <source>
        <strain evidence="1 2">HMF7856</strain>
    </source>
</reference>
<evidence type="ECO:0000313" key="1">
    <source>
        <dbReference type="EMBL" id="QQL51243.1"/>
    </source>
</evidence>
<dbReference type="RefSeq" id="WP_157523817.1">
    <property type="nucleotide sequence ID" value="NZ_CP066775.1"/>
</dbReference>
<keyword evidence="2" id="KW-1185">Reference proteome</keyword>
<evidence type="ECO:0000313" key="2">
    <source>
        <dbReference type="Proteomes" id="UP000429232"/>
    </source>
</evidence>
<accession>A0A6I4I102</accession>